<feature type="transmembrane region" description="Helical" evidence="1">
    <location>
        <begin position="26"/>
        <end position="47"/>
    </location>
</feature>
<comment type="caution">
    <text evidence="2">The sequence shown here is derived from an EMBL/GenBank/DDBJ whole genome shotgun (WGS) entry which is preliminary data.</text>
</comment>
<keyword evidence="1" id="KW-1133">Transmembrane helix</keyword>
<dbReference type="RefSeq" id="XP_067927058.1">
    <property type="nucleotide sequence ID" value="XM_068060964.1"/>
</dbReference>
<keyword evidence="3" id="KW-1185">Reference proteome</keyword>
<sequence length="78" mass="9198">MLQLFSLATHLPLLFSHPRALSYSPLLSSPSACIFFFFFSFFFFSILEENKASLPFGKQERRRRRKIPRSQEALLIRD</sequence>
<dbReference type="EMBL" id="MIGC01000288">
    <property type="protein sequence ID" value="PHJ25411.1"/>
    <property type="molecule type" value="Genomic_DNA"/>
</dbReference>
<keyword evidence="1" id="KW-0812">Transmembrane</keyword>
<dbReference type="AlphaFoldDB" id="A0A2C6KN30"/>
<evidence type="ECO:0000313" key="3">
    <source>
        <dbReference type="Proteomes" id="UP000221165"/>
    </source>
</evidence>
<proteinExistence type="predicted"/>
<gene>
    <name evidence="2" type="ORF">CSUI_000733</name>
</gene>
<protein>
    <submittedName>
        <fullName evidence="2">Uncharacterized protein</fullName>
    </submittedName>
</protein>
<dbReference type="Proteomes" id="UP000221165">
    <property type="component" value="Unassembled WGS sequence"/>
</dbReference>
<dbReference type="GeneID" id="94424175"/>
<evidence type="ECO:0000313" key="2">
    <source>
        <dbReference type="EMBL" id="PHJ25411.1"/>
    </source>
</evidence>
<keyword evidence="1" id="KW-0472">Membrane</keyword>
<dbReference type="VEuPathDB" id="ToxoDB:CSUI_000733"/>
<evidence type="ECO:0000256" key="1">
    <source>
        <dbReference type="SAM" id="Phobius"/>
    </source>
</evidence>
<reference evidence="2 3" key="1">
    <citation type="journal article" date="2017" name="Int. J. Parasitol.">
        <title>The genome of the protozoan parasite Cystoisospora suis and a reverse vaccinology approach to identify vaccine candidates.</title>
        <authorList>
            <person name="Palmieri N."/>
            <person name="Shrestha A."/>
            <person name="Ruttkowski B."/>
            <person name="Beck T."/>
            <person name="Vogl C."/>
            <person name="Tomley F."/>
            <person name="Blake D.P."/>
            <person name="Joachim A."/>
        </authorList>
    </citation>
    <scope>NUCLEOTIDE SEQUENCE [LARGE SCALE GENOMIC DNA]</scope>
    <source>
        <strain evidence="2 3">Wien I</strain>
    </source>
</reference>
<organism evidence="2 3">
    <name type="scientific">Cystoisospora suis</name>
    <dbReference type="NCBI Taxonomy" id="483139"/>
    <lineage>
        <taxon>Eukaryota</taxon>
        <taxon>Sar</taxon>
        <taxon>Alveolata</taxon>
        <taxon>Apicomplexa</taxon>
        <taxon>Conoidasida</taxon>
        <taxon>Coccidia</taxon>
        <taxon>Eucoccidiorida</taxon>
        <taxon>Eimeriorina</taxon>
        <taxon>Sarcocystidae</taxon>
        <taxon>Cystoisospora</taxon>
    </lineage>
</organism>
<accession>A0A2C6KN30</accession>
<name>A0A2C6KN30_9APIC</name>